<comment type="catalytic activity">
    <reaction evidence="8">
        <text>L-threonyl-[protein] + ATP = O-phospho-L-threonyl-[protein] + ADP + H(+)</text>
        <dbReference type="Rhea" id="RHEA:46608"/>
        <dbReference type="Rhea" id="RHEA-COMP:11060"/>
        <dbReference type="Rhea" id="RHEA-COMP:11605"/>
        <dbReference type="ChEBI" id="CHEBI:15378"/>
        <dbReference type="ChEBI" id="CHEBI:30013"/>
        <dbReference type="ChEBI" id="CHEBI:30616"/>
        <dbReference type="ChEBI" id="CHEBI:61977"/>
        <dbReference type="ChEBI" id="CHEBI:456216"/>
        <dbReference type="EC" id="2.7.11.1"/>
    </reaction>
</comment>
<dbReference type="InterPro" id="IPR050236">
    <property type="entry name" value="Ser_Thr_kinase_AGC"/>
</dbReference>
<evidence type="ECO:0000256" key="4">
    <source>
        <dbReference type="ARBA" id="ARBA00022679"/>
    </source>
</evidence>
<dbReference type="PROSITE" id="PS50011">
    <property type="entry name" value="PROTEIN_KINASE_DOM"/>
    <property type="match status" value="1"/>
</dbReference>
<evidence type="ECO:0000259" key="13">
    <source>
        <dbReference type="PROSITE" id="PS50011"/>
    </source>
</evidence>
<dbReference type="Pfam" id="PF04677">
    <property type="entry name" value="CwfJ_C_1"/>
    <property type="match status" value="1"/>
</dbReference>
<feature type="region of interest" description="Disordered" evidence="12">
    <location>
        <begin position="2230"/>
        <end position="2270"/>
    </location>
</feature>
<keyword evidence="3" id="KW-0597">Phosphoprotein</keyword>
<dbReference type="InterPro" id="IPR006767">
    <property type="entry name" value="Cwf19-like_C_dom-2"/>
</dbReference>
<feature type="domain" description="AGC-kinase C-terminal" evidence="14">
    <location>
        <begin position="499"/>
        <end position="578"/>
    </location>
</feature>
<evidence type="ECO:0000256" key="12">
    <source>
        <dbReference type="SAM" id="MobiDB-lite"/>
    </source>
</evidence>
<evidence type="ECO:0000256" key="8">
    <source>
        <dbReference type="ARBA" id="ARBA00047899"/>
    </source>
</evidence>
<dbReference type="InterPro" id="IPR008271">
    <property type="entry name" value="Ser/Thr_kinase_AS"/>
</dbReference>
<keyword evidence="5 10" id="KW-0547">Nucleotide-binding</keyword>
<accession>A0A871R8D7</accession>
<dbReference type="InterPro" id="IPR017441">
    <property type="entry name" value="Protein_kinase_ATP_BS"/>
</dbReference>
<dbReference type="InterPro" id="IPR000719">
    <property type="entry name" value="Prot_kinase_dom"/>
</dbReference>
<dbReference type="Proteomes" id="UP000663131">
    <property type="component" value="Chromosome 8"/>
</dbReference>
<dbReference type="InterPro" id="IPR011009">
    <property type="entry name" value="Kinase-like_dom_sf"/>
</dbReference>
<dbReference type="GO" id="GO:0004674">
    <property type="term" value="F:protein serine/threonine kinase activity"/>
    <property type="evidence" value="ECO:0007669"/>
    <property type="project" value="UniProtKB-KW"/>
</dbReference>
<feature type="compositionally biased region" description="Polar residues" evidence="12">
    <location>
        <begin position="54"/>
        <end position="70"/>
    </location>
</feature>
<feature type="compositionally biased region" description="Basic and acidic residues" evidence="12">
    <location>
        <begin position="12"/>
        <end position="29"/>
    </location>
</feature>
<dbReference type="Pfam" id="PF08457">
    <property type="entry name" value="Sfi1"/>
    <property type="match status" value="1"/>
</dbReference>
<evidence type="ECO:0000256" key="5">
    <source>
        <dbReference type="ARBA" id="ARBA00022741"/>
    </source>
</evidence>
<dbReference type="Pfam" id="PF00433">
    <property type="entry name" value="Pkinase_C"/>
    <property type="match status" value="1"/>
</dbReference>
<evidence type="ECO:0000256" key="7">
    <source>
        <dbReference type="ARBA" id="ARBA00022840"/>
    </source>
</evidence>
<dbReference type="OrthoDB" id="18472at2759"/>
<dbReference type="GO" id="GO:0030447">
    <property type="term" value="P:filamentous growth"/>
    <property type="evidence" value="ECO:0007669"/>
    <property type="project" value="UniProtKB-ARBA"/>
</dbReference>
<evidence type="ECO:0000256" key="10">
    <source>
        <dbReference type="PROSITE-ProRule" id="PRU10141"/>
    </source>
</evidence>
<dbReference type="FunFam" id="1.10.510.10:FF:000319">
    <property type="entry name" value="Non-specific serine/threonine protein kinase"/>
    <property type="match status" value="1"/>
</dbReference>
<dbReference type="GO" id="GO:0005524">
    <property type="term" value="F:ATP binding"/>
    <property type="evidence" value="ECO:0007669"/>
    <property type="project" value="UniProtKB-UniRule"/>
</dbReference>
<feature type="region of interest" description="Disordered" evidence="12">
    <location>
        <begin position="1"/>
        <end position="93"/>
    </location>
</feature>
<feature type="compositionally biased region" description="Basic and acidic residues" evidence="12">
    <location>
        <begin position="2236"/>
        <end position="2248"/>
    </location>
</feature>
<dbReference type="Pfam" id="PF04676">
    <property type="entry name" value="CwfJ_C_2"/>
    <property type="match status" value="1"/>
</dbReference>
<dbReference type="GO" id="GO:0005816">
    <property type="term" value="C:spindle pole body"/>
    <property type="evidence" value="ECO:0007669"/>
    <property type="project" value="TreeGrafter"/>
</dbReference>
<evidence type="ECO:0000256" key="6">
    <source>
        <dbReference type="ARBA" id="ARBA00022777"/>
    </source>
</evidence>
<protein>
    <recommendedName>
        <fullName evidence="1">non-specific serine/threonine protein kinase</fullName>
        <ecNumber evidence="1">2.7.11.1</ecNumber>
    </recommendedName>
</protein>
<dbReference type="KEGG" id="bbrx:BRETT_001250"/>
<feature type="coiled-coil region" evidence="11">
    <location>
        <begin position="1695"/>
        <end position="1722"/>
    </location>
</feature>
<dbReference type="InterPro" id="IPR017892">
    <property type="entry name" value="Pkinase_C"/>
</dbReference>
<dbReference type="Pfam" id="PF00069">
    <property type="entry name" value="Pkinase"/>
    <property type="match status" value="1"/>
</dbReference>
<dbReference type="PANTHER" id="PTHR24356">
    <property type="entry name" value="SERINE/THREONINE-PROTEIN KINASE"/>
    <property type="match status" value="1"/>
</dbReference>
<keyword evidence="2" id="KW-0723">Serine/threonine-protein kinase</keyword>
<keyword evidence="7 10" id="KW-0067">ATP-binding</keyword>
<evidence type="ECO:0000313" key="15">
    <source>
        <dbReference type="EMBL" id="QOU21526.1"/>
    </source>
</evidence>
<evidence type="ECO:0000256" key="1">
    <source>
        <dbReference type="ARBA" id="ARBA00012513"/>
    </source>
</evidence>
<dbReference type="FunFam" id="3.30.200.20:FF:000109">
    <property type="entry name" value="Non-specific serine/threonine protein kinase"/>
    <property type="match status" value="1"/>
</dbReference>
<dbReference type="GO" id="GO:0035556">
    <property type="term" value="P:intracellular signal transduction"/>
    <property type="evidence" value="ECO:0007669"/>
    <property type="project" value="TreeGrafter"/>
</dbReference>
<dbReference type="GeneID" id="64573175"/>
<proteinExistence type="predicted"/>
<evidence type="ECO:0000256" key="11">
    <source>
        <dbReference type="SAM" id="Coils"/>
    </source>
</evidence>
<evidence type="ECO:0000256" key="2">
    <source>
        <dbReference type="ARBA" id="ARBA00022527"/>
    </source>
</evidence>
<dbReference type="SMART" id="SM00220">
    <property type="entry name" value="S_TKc"/>
    <property type="match status" value="1"/>
</dbReference>
<dbReference type="EMBL" id="CP063136">
    <property type="protein sequence ID" value="QOU21526.1"/>
    <property type="molecule type" value="Genomic_DNA"/>
</dbReference>
<evidence type="ECO:0000256" key="9">
    <source>
        <dbReference type="ARBA" id="ARBA00048679"/>
    </source>
</evidence>
<dbReference type="PANTHER" id="PTHR24356:SF417">
    <property type="entry name" value="CELL CYCLE PROTEIN KINASE DBF2-RELATED"/>
    <property type="match status" value="1"/>
</dbReference>
<comment type="catalytic activity">
    <reaction evidence="9">
        <text>L-seryl-[protein] + ATP = O-phospho-L-seryl-[protein] + ADP + H(+)</text>
        <dbReference type="Rhea" id="RHEA:17989"/>
        <dbReference type="Rhea" id="RHEA-COMP:9863"/>
        <dbReference type="Rhea" id="RHEA-COMP:11604"/>
        <dbReference type="ChEBI" id="CHEBI:15378"/>
        <dbReference type="ChEBI" id="CHEBI:29999"/>
        <dbReference type="ChEBI" id="CHEBI:30616"/>
        <dbReference type="ChEBI" id="CHEBI:83421"/>
        <dbReference type="ChEBI" id="CHEBI:456216"/>
        <dbReference type="EC" id="2.7.11.1"/>
    </reaction>
</comment>
<feature type="binding site" evidence="10">
    <location>
        <position position="228"/>
    </location>
    <ligand>
        <name>ATP</name>
        <dbReference type="ChEBI" id="CHEBI:30616"/>
    </ligand>
</feature>
<sequence>MTLVGNLFAGRSSEKESNYVDELSRDVENLRFGPLDPSTPSRSPYKNEDDNHANDSSFMSICSSPASNRSSPKHHTAFNKENAIPSSPNRKSLIPELPRLTHQHNKFNSPERKKLDKVFFSKKNSPKTKRLVTLCQMYFLDYYCDLFDYVIGRRERITQVEGALGDIAEPQRSLQWKNYIGRERAFLRKKRTKPRNRDFHIMTQVGQGGYGQVFLAKKKDTKELCALKVLNKRLLSRTDETRHVLTERDILTNTRSVWLVKLFYAFQDKENLYMAMEFVPGGDFRTLLNNAGYLIPQHARFYISEMFAAVNALHQLGYTHRDLKPENFLIDAKGHIKLTDFGLAAGSVCADRIESMKMRLNQVKDLQYLPRERSVKERQEQYRSLRARDIHYANSIVGSPDYMALEVLEGKPYDYTVDYWSLGCMLFEALVGYTPFSGRNSNETYSNLKHWRSVLRRPRYEDNRYVFSDRTWDLITHLIASPNTRLRTFKQVMAMPYFSEVDWSTLRERIPPFTPQLDSDEDAGYFDDFTNEGDMAKYKDVMAKREKDERLARNTTINDQKNFVGFTFKHKDNPSSNPNKILSPIMLNGRDYQAEIGRYNEPFGTLVLNPSPDLLDKDIKICNILEKKNGHFAVKLMLGDLVKLDDQQFPEIETKADQPIYFTEGVHEASKIETNTLGLDFLGRIGIKQDASGLKIGYITGALQNLEVEDIKSKLSVGQNPYVDILITYQWPKLISDEEKLTTVGSKKLDFVLDMLKPRYWFAVGNEMGRFYERLPFQWEEGRVTRFISLGKHGSKGKWLYAFSISLNPVDDVKSVSEFGTKPKPVETHLTQKRGRDDAENYSEKYRKNYEKRQKPAVTPDTCFFCLSNPKIELHMIISIGKTCYMTVAKGPLTYRSGPLGFSGHGLIIPIDHCATLLKYKKNENQDCPVQETNLYKEMELYQKSIGNMFLSLGKYATVFWEISRTRGVHFHKQFVPIPVELCGKFEETMKKQIDFASQKYGSKLSYRKLTDADGDKTLINVINHSDYMLLSLRESEQKTTKYLFQLSDQDSRIDLQFPRKVIAFLLNLGNRIHWDRCKESISEETEQRDTFQNLEQVRRCWEEVFFTKKSAFNDDKYEDFQFVVNWFDDTAEPKTYHGLRSVSETLDTNNEMLPASSTPSVDSSPSLVPERILKDIQQCVGDDTKIKSLLEEMDTCISNDNILETAEATGTLTDTNESSSTDVSCKISLTNKIRTLLDEHSDLVSAISTQSDLTERVYKWYYNDMYYREKETSANEISYDEEFRHMYIYGFTTLLASLDTSDTGKMQKLKIRRASKSMVESFLSRVNVLLLYDLHAIHEFHQKVWGVVKFCFRNNEDCDEICSEIENYSVLNPIFSILKPLVRQLLDEESRSYDSSSIENSQSGKENTRQISIRQPTVTDDYNIPRLEAPINKNIEVIPVKKLIFLIEKAINLSNETIGSLRRLPKLVKIYASLLVEEDMQPEMDPFYCNISKFADQWVNGEITAVEFYSELYSFSLIPLSRDSDDASLNNMQLRLAYMLSGRELYLERQYFIKLIDAYSSLKNVCTTPDKANLYVGPILKTWHAETVKYANLAAQGNKALQKLQERTAFSVWKQKYEYILTLRSKADSKMLKHWFCAWKARYSTLTTELDNRLQKFEHSHLERKYFNTLVLDYRFRKWEMKNSGDMFAVKQAFNEWRSQADNYKSLLKQAKDRNDKFLETFVWVCWKHRSLGKFRIDTLLADTEKQYTSARYLNIWKRQLHYERVKKEVEEHNKVCMEKYAFNQWQDIYKLHMRSLELRHRTSLRKLKTFFAFWKNAHKMRQLADEKHRAFVTKHCFETWLLELHFVYSLSNANVHIAQSMLDRWRLEARGRKFQKQSETKMVVIFFNLWKSKYDNVKKLNGIFSGRVQELQVSIYFEFWRRFTETQTAKREKFEESVKVIRENRENSLLRRMLSTWRRNLMLREREAEVETEKLHEFERERVLRPEFHKWLKRCVDIRRNESSADMFYDNLLKLKYMLKLLNGYDHNLQLMELYQNHSNLKDLELLKRVMSQISLKMIKYRTDYRNADLFKARWAKISKDAFFGIWKMKFDARKSARKQKKKEQQLQQHQEDLSGDAFNRTLTSMNSYESLRNPYIDTTDTMYSDSRLSSPLTERTTGTTATKLTSWKTSSTADLLQVPNLAPDSPTSFSRISPPKIFRTPMRKVNMSLSSSAKRVRRFNLEQRVNHYRQAKKSPEKGEILRSSEDSTAPPTPTKPSRIAMLEHQRR</sequence>
<dbReference type="Gene3D" id="3.30.200.20">
    <property type="entry name" value="Phosphorylase Kinase, domain 1"/>
    <property type="match status" value="1"/>
</dbReference>
<evidence type="ECO:0000259" key="14">
    <source>
        <dbReference type="PROSITE" id="PS51285"/>
    </source>
</evidence>
<gene>
    <name evidence="15" type="ORF">BRETT_001250</name>
</gene>
<name>A0A871R8D7_DEKBR</name>
<feature type="region of interest" description="Disordered" evidence="12">
    <location>
        <begin position="1394"/>
        <end position="1413"/>
    </location>
</feature>
<reference evidence="15" key="2">
    <citation type="journal article" name="BMC Genomics">
        <title>New genome assemblies reveal patterns of domestication and adaptation across Brettanomyces (Dekkera) species.</title>
        <authorList>
            <person name="Roach M.J."/>
            <person name="Borneman A.R."/>
        </authorList>
    </citation>
    <scope>NUCLEOTIDE SEQUENCE</scope>
    <source>
        <strain evidence="15">UCD 2041</strain>
    </source>
</reference>
<evidence type="ECO:0000256" key="3">
    <source>
        <dbReference type="ARBA" id="ARBA00022553"/>
    </source>
</evidence>
<dbReference type="PROSITE" id="PS51285">
    <property type="entry name" value="AGC_KINASE_CTER"/>
    <property type="match status" value="1"/>
</dbReference>
<dbReference type="CDD" id="cd07380">
    <property type="entry name" value="MPP_CWF19_N"/>
    <property type="match status" value="1"/>
</dbReference>
<organism evidence="15 16">
    <name type="scientific">Dekkera bruxellensis</name>
    <name type="common">Brettanomyces custersii</name>
    <dbReference type="NCBI Taxonomy" id="5007"/>
    <lineage>
        <taxon>Eukaryota</taxon>
        <taxon>Fungi</taxon>
        <taxon>Dikarya</taxon>
        <taxon>Ascomycota</taxon>
        <taxon>Saccharomycotina</taxon>
        <taxon>Pichiomycetes</taxon>
        <taxon>Pichiales</taxon>
        <taxon>Pichiaceae</taxon>
        <taxon>Brettanomyces</taxon>
    </lineage>
</organism>
<dbReference type="FunFam" id="1.10.510.10:FF:000141">
    <property type="entry name" value="Non-specific serine/threonine protein kinase"/>
    <property type="match status" value="1"/>
</dbReference>
<dbReference type="PROSITE" id="PS00108">
    <property type="entry name" value="PROTEIN_KINASE_ST"/>
    <property type="match status" value="1"/>
</dbReference>
<dbReference type="RefSeq" id="XP_041138019.1">
    <property type="nucleotide sequence ID" value="XM_041279805.1"/>
</dbReference>
<keyword evidence="4" id="KW-0808">Transferase</keyword>
<keyword evidence="6" id="KW-0418">Kinase</keyword>
<dbReference type="InterPro" id="IPR013665">
    <property type="entry name" value="Sfi1_dom"/>
</dbReference>
<keyword evidence="11" id="KW-0175">Coiled coil</keyword>
<dbReference type="SUPFAM" id="SSF56112">
    <property type="entry name" value="Protein kinase-like (PK-like)"/>
    <property type="match status" value="1"/>
</dbReference>
<dbReference type="Gene3D" id="1.10.510.10">
    <property type="entry name" value="Transferase(Phosphotransferase) domain 1"/>
    <property type="match status" value="1"/>
</dbReference>
<dbReference type="EC" id="2.7.11.1" evidence="1"/>
<reference evidence="15" key="1">
    <citation type="submission" date="2020-10" db="EMBL/GenBank/DDBJ databases">
        <authorList>
            <person name="Palmer J.M."/>
        </authorList>
    </citation>
    <scope>NUCLEOTIDE SEQUENCE</scope>
    <source>
        <strain evidence="15">UCD 2041</strain>
    </source>
</reference>
<dbReference type="PROSITE" id="PS00107">
    <property type="entry name" value="PROTEIN_KINASE_ATP"/>
    <property type="match status" value="1"/>
</dbReference>
<feature type="domain" description="Protein kinase" evidence="13">
    <location>
        <begin position="199"/>
        <end position="498"/>
    </location>
</feature>
<evidence type="ECO:0000313" key="16">
    <source>
        <dbReference type="Proteomes" id="UP000663131"/>
    </source>
</evidence>
<dbReference type="CDD" id="cd05600">
    <property type="entry name" value="STKc_Sid2p_like"/>
    <property type="match status" value="1"/>
</dbReference>
<dbReference type="SMART" id="SM00133">
    <property type="entry name" value="S_TK_X"/>
    <property type="match status" value="1"/>
</dbReference>
<dbReference type="InterPro" id="IPR006768">
    <property type="entry name" value="Cwf19-like_C_dom-1"/>
</dbReference>
<feature type="region of interest" description="Disordered" evidence="12">
    <location>
        <begin position="2100"/>
        <end position="2119"/>
    </location>
</feature>
<dbReference type="InterPro" id="IPR000961">
    <property type="entry name" value="AGC-kinase_C"/>
</dbReference>